<proteinExistence type="predicted"/>
<feature type="non-terminal residue" evidence="1">
    <location>
        <position position="1"/>
    </location>
</feature>
<sequence length="458" mass="53546">ADLKSKEAGYAKELVKALYNLESFYASGREIGLNTMLLSKEKISNDNKLLDYIDTASYLYGSMIKPSRASLLGNLLNSHPPSYFRIAALLDDKLKPTKEAILPFICLKKSKQKKYGQLFEKSRQMFKVIANEKFKEYFQIDDIALLSNNLGRREIFKLDLNKEYIFRNKITDEIIYGQLMDVQFIDNICTRDQLIITNLKTHEKEYLESALFLRNQIDLGETYYLKKDSPLVLKGIQKEERNYIFLDQNNNQFQKPILKTKLPNSVALIKNLENSEVFFKKKGKISILKCVEVSKTDDFNKIEIILSEDDENLKEPELVSYQLKDLIIKPRNIYLPIRKDFQHRRSEVKVMNWLIEKKILTQIYLKKPVNNFEMGYIQSIDVKNNLKKKSESEEKRHVNLLKLINIFGKETLIPFQKIESIGFEFESVIIQKKSATSFTSRLGYKILKKLKPNKIIIT</sequence>
<gene>
    <name evidence="1" type="ORF">LCGC14_0680440</name>
</gene>
<dbReference type="EMBL" id="LAZR01001372">
    <property type="protein sequence ID" value="KKN45681.1"/>
    <property type="molecule type" value="Genomic_DNA"/>
</dbReference>
<evidence type="ECO:0000313" key="1">
    <source>
        <dbReference type="EMBL" id="KKN45681.1"/>
    </source>
</evidence>
<organism evidence="1">
    <name type="scientific">marine sediment metagenome</name>
    <dbReference type="NCBI Taxonomy" id="412755"/>
    <lineage>
        <taxon>unclassified sequences</taxon>
        <taxon>metagenomes</taxon>
        <taxon>ecological metagenomes</taxon>
    </lineage>
</organism>
<comment type="caution">
    <text evidence="1">The sequence shown here is derived from an EMBL/GenBank/DDBJ whole genome shotgun (WGS) entry which is preliminary data.</text>
</comment>
<reference evidence="1" key="1">
    <citation type="journal article" date="2015" name="Nature">
        <title>Complex archaea that bridge the gap between prokaryotes and eukaryotes.</title>
        <authorList>
            <person name="Spang A."/>
            <person name="Saw J.H."/>
            <person name="Jorgensen S.L."/>
            <person name="Zaremba-Niedzwiedzka K."/>
            <person name="Martijn J."/>
            <person name="Lind A.E."/>
            <person name="van Eijk R."/>
            <person name="Schleper C."/>
            <person name="Guy L."/>
            <person name="Ettema T.J."/>
        </authorList>
    </citation>
    <scope>NUCLEOTIDE SEQUENCE</scope>
</reference>
<accession>A0A0F9T9N3</accession>
<protein>
    <submittedName>
        <fullName evidence="1">Uncharacterized protein</fullName>
    </submittedName>
</protein>
<dbReference type="AlphaFoldDB" id="A0A0F9T9N3"/>
<name>A0A0F9T9N3_9ZZZZ</name>